<reference evidence="1" key="1">
    <citation type="journal article" date="2021" name="New Phytol.">
        <title>Evolutionary innovations through gain and loss of genes in the ectomycorrhizal Boletales.</title>
        <authorList>
            <person name="Wu G."/>
            <person name="Miyauchi S."/>
            <person name="Morin E."/>
            <person name="Kuo A."/>
            <person name="Drula E."/>
            <person name="Varga T."/>
            <person name="Kohler A."/>
            <person name="Feng B."/>
            <person name="Cao Y."/>
            <person name="Lipzen A."/>
            <person name="Daum C."/>
            <person name="Hundley H."/>
            <person name="Pangilinan J."/>
            <person name="Johnson J."/>
            <person name="Barry K."/>
            <person name="LaButti K."/>
            <person name="Ng V."/>
            <person name="Ahrendt S."/>
            <person name="Min B."/>
            <person name="Choi I.G."/>
            <person name="Park H."/>
            <person name="Plett J.M."/>
            <person name="Magnuson J."/>
            <person name="Spatafora J.W."/>
            <person name="Nagy L.G."/>
            <person name="Henrissat B."/>
            <person name="Grigoriev I.V."/>
            <person name="Yang Z.L."/>
            <person name="Xu J."/>
            <person name="Martin F.M."/>
        </authorList>
    </citation>
    <scope>NUCLEOTIDE SEQUENCE</scope>
    <source>
        <strain evidence="1">KUC20120723A-06</strain>
    </source>
</reference>
<organism evidence="1 2">
    <name type="scientific">Leucogyrophana mollusca</name>
    <dbReference type="NCBI Taxonomy" id="85980"/>
    <lineage>
        <taxon>Eukaryota</taxon>
        <taxon>Fungi</taxon>
        <taxon>Dikarya</taxon>
        <taxon>Basidiomycota</taxon>
        <taxon>Agaricomycotina</taxon>
        <taxon>Agaricomycetes</taxon>
        <taxon>Agaricomycetidae</taxon>
        <taxon>Boletales</taxon>
        <taxon>Boletales incertae sedis</taxon>
        <taxon>Leucogyrophana</taxon>
    </lineage>
</organism>
<name>A0ACB8ATS9_9AGAM</name>
<gene>
    <name evidence="1" type="ORF">BV22DRAFT_942151</name>
</gene>
<keyword evidence="2" id="KW-1185">Reference proteome</keyword>
<sequence>MSPPFFVSFSVSFVAELEGHSTRPSAALIVTFTYGYKVTTRDGPLVGRIQKFTGVPAIGFTRAGDGVFRPPATVAFGLGFERETRILMVALPQSSVSPAWFPATRTPSMANWKA</sequence>
<comment type="caution">
    <text evidence="1">The sequence shown here is derived from an EMBL/GenBank/DDBJ whole genome shotgun (WGS) entry which is preliminary data.</text>
</comment>
<evidence type="ECO:0000313" key="2">
    <source>
        <dbReference type="Proteomes" id="UP000790709"/>
    </source>
</evidence>
<dbReference type="Proteomes" id="UP000790709">
    <property type="component" value="Unassembled WGS sequence"/>
</dbReference>
<evidence type="ECO:0000313" key="1">
    <source>
        <dbReference type="EMBL" id="KAH7916890.1"/>
    </source>
</evidence>
<proteinExistence type="predicted"/>
<protein>
    <submittedName>
        <fullName evidence="1">Uncharacterized protein</fullName>
    </submittedName>
</protein>
<accession>A0ACB8ATS9</accession>
<dbReference type="EMBL" id="MU267489">
    <property type="protein sequence ID" value="KAH7916890.1"/>
    <property type="molecule type" value="Genomic_DNA"/>
</dbReference>